<sequence length="176" mass="20603">MEDRIVVAKGLFTLYRGHFIQMHRDGVLKDYKDCGIERQTEIEWYQELTEKLSLDLSIRDWDAVSSLEALSKYYQDARMLESVMNFITRQIMGADSIVKLMYAERLISLIVSLGPVITQENRYSAYQQALRILEDILAKPLVIDPGHDLHHYHLKDKKSLNLRAQKSIDEIMLLRF</sequence>
<dbReference type="RefSeq" id="WP_189018138.1">
    <property type="nucleotide sequence ID" value="NZ_BMHE01000043.1"/>
</dbReference>
<gene>
    <name evidence="1" type="ORF">GCM10008018_56130</name>
</gene>
<dbReference type="EMBL" id="BMHE01000043">
    <property type="protein sequence ID" value="GGA02824.1"/>
    <property type="molecule type" value="Genomic_DNA"/>
</dbReference>
<organism evidence="1 2">
    <name type="scientific">Paenibacillus marchantiophytorum</name>
    <dbReference type="NCBI Taxonomy" id="1619310"/>
    <lineage>
        <taxon>Bacteria</taxon>
        <taxon>Bacillati</taxon>
        <taxon>Bacillota</taxon>
        <taxon>Bacilli</taxon>
        <taxon>Bacillales</taxon>
        <taxon>Paenibacillaceae</taxon>
        <taxon>Paenibacillus</taxon>
    </lineage>
</organism>
<keyword evidence="2" id="KW-1185">Reference proteome</keyword>
<proteinExistence type="predicted"/>
<reference evidence="2" key="1">
    <citation type="journal article" date="2019" name="Int. J. Syst. Evol. Microbiol.">
        <title>The Global Catalogue of Microorganisms (GCM) 10K type strain sequencing project: providing services to taxonomists for standard genome sequencing and annotation.</title>
        <authorList>
            <consortium name="The Broad Institute Genomics Platform"/>
            <consortium name="The Broad Institute Genome Sequencing Center for Infectious Disease"/>
            <person name="Wu L."/>
            <person name="Ma J."/>
        </authorList>
    </citation>
    <scope>NUCLEOTIDE SEQUENCE [LARGE SCALE GENOMIC DNA]</scope>
    <source>
        <strain evidence="2">CGMCC 1.15043</strain>
    </source>
</reference>
<accession>A0ABQ1F907</accession>
<evidence type="ECO:0000313" key="2">
    <source>
        <dbReference type="Proteomes" id="UP000615455"/>
    </source>
</evidence>
<protein>
    <submittedName>
        <fullName evidence="1">Uncharacterized protein</fullName>
    </submittedName>
</protein>
<name>A0ABQ1F907_9BACL</name>
<evidence type="ECO:0000313" key="1">
    <source>
        <dbReference type="EMBL" id="GGA02824.1"/>
    </source>
</evidence>
<dbReference type="Proteomes" id="UP000615455">
    <property type="component" value="Unassembled WGS sequence"/>
</dbReference>
<comment type="caution">
    <text evidence="1">The sequence shown here is derived from an EMBL/GenBank/DDBJ whole genome shotgun (WGS) entry which is preliminary data.</text>
</comment>